<organism evidence="1 2">
    <name type="scientific">Rheinheimera marina</name>
    <dbReference type="NCBI Taxonomy" id="1774958"/>
    <lineage>
        <taxon>Bacteria</taxon>
        <taxon>Pseudomonadati</taxon>
        <taxon>Pseudomonadota</taxon>
        <taxon>Gammaproteobacteria</taxon>
        <taxon>Chromatiales</taxon>
        <taxon>Chromatiaceae</taxon>
        <taxon>Rheinheimera</taxon>
    </lineage>
</organism>
<evidence type="ECO:0000313" key="2">
    <source>
        <dbReference type="Proteomes" id="UP001595962"/>
    </source>
</evidence>
<protein>
    <submittedName>
        <fullName evidence="1">SapC family protein</fullName>
    </submittedName>
</protein>
<evidence type="ECO:0000313" key="1">
    <source>
        <dbReference type="EMBL" id="MFC4655660.1"/>
    </source>
</evidence>
<comment type="caution">
    <text evidence="1">The sequence shown here is derived from an EMBL/GenBank/DDBJ whole genome shotgun (WGS) entry which is preliminary data.</text>
</comment>
<name>A0ABV9JN72_9GAMM</name>
<dbReference type="Pfam" id="PF07277">
    <property type="entry name" value="SapC"/>
    <property type="match status" value="1"/>
</dbReference>
<dbReference type="RefSeq" id="WP_377334150.1">
    <property type="nucleotide sequence ID" value="NZ_JBHSGB010000010.1"/>
</dbReference>
<dbReference type="EMBL" id="JBHSGB010000010">
    <property type="protein sequence ID" value="MFC4655660.1"/>
    <property type="molecule type" value="Genomic_DNA"/>
</dbReference>
<dbReference type="Proteomes" id="UP001595962">
    <property type="component" value="Unassembled WGS sequence"/>
</dbReference>
<dbReference type="InterPro" id="IPR010836">
    <property type="entry name" value="SapC"/>
</dbReference>
<gene>
    <name evidence="1" type="ORF">ACFO3I_11620</name>
</gene>
<sequence>MHSHVLLNNLEHQDLRVQHRFAAAFGDNQPAVAVYPSEFLQLQKEYAILFRQQDGQFYSTVLLGFAAGENLYLNDQLPSGWDARQLPASIEKGPFLIGFQRQPGQAEPTPVIHVDPAHPKVSTQRGQPLFLPEGGHSPYLEHMIDLLQRLHLGHQSQPAFFAAIEPLGLLRPISIEFSLDNGEKHRLLGNYCIDQQRLAQLSGAELERLNQSGALALLFAQVSSMSNIQTLIERKNDLSKGSLATRVAG</sequence>
<keyword evidence="2" id="KW-1185">Reference proteome</keyword>
<reference evidence="2" key="1">
    <citation type="journal article" date="2019" name="Int. J. Syst. Evol. Microbiol.">
        <title>The Global Catalogue of Microorganisms (GCM) 10K type strain sequencing project: providing services to taxonomists for standard genome sequencing and annotation.</title>
        <authorList>
            <consortium name="The Broad Institute Genomics Platform"/>
            <consortium name="The Broad Institute Genome Sequencing Center for Infectious Disease"/>
            <person name="Wu L."/>
            <person name="Ma J."/>
        </authorList>
    </citation>
    <scope>NUCLEOTIDE SEQUENCE [LARGE SCALE GENOMIC DNA]</scope>
    <source>
        <strain evidence="2">DT28</strain>
    </source>
</reference>
<accession>A0ABV9JN72</accession>
<proteinExistence type="predicted"/>